<keyword evidence="2" id="KW-1185">Reference proteome</keyword>
<evidence type="ECO:0000313" key="2">
    <source>
        <dbReference type="Proteomes" id="UP000049455"/>
    </source>
</evidence>
<evidence type="ECO:0000313" key="1">
    <source>
        <dbReference type="EMBL" id="CUH39675.1"/>
    </source>
</evidence>
<accession>A0A0M7BE88</accession>
<dbReference type="AlphaFoldDB" id="A0A0M7BE88"/>
<dbReference type="Proteomes" id="UP000049455">
    <property type="component" value="Unassembled WGS sequence"/>
</dbReference>
<sequence length="82" mass="8633">MRLERCLVAFGWARTDAAPLPAIPLGLDSRVGLSLAGMVDCLCGAVTALHARASVKVLCGPARADSGSVGWKQNVYLKARRP</sequence>
<name>A0A0M7BE88_9RHOB</name>
<protein>
    <submittedName>
        <fullName evidence="1">Uncharacterized protein</fullName>
    </submittedName>
</protein>
<dbReference type="EMBL" id="CYPR01000160">
    <property type="protein sequence ID" value="CUH39675.1"/>
    <property type="molecule type" value="Genomic_DNA"/>
</dbReference>
<dbReference type="STRING" id="313367.JSE7799_02402"/>
<organism evidence="1 2">
    <name type="scientific">Jannaschia seosinensis</name>
    <dbReference type="NCBI Taxonomy" id="313367"/>
    <lineage>
        <taxon>Bacteria</taxon>
        <taxon>Pseudomonadati</taxon>
        <taxon>Pseudomonadota</taxon>
        <taxon>Alphaproteobacteria</taxon>
        <taxon>Rhodobacterales</taxon>
        <taxon>Roseobacteraceae</taxon>
        <taxon>Jannaschia</taxon>
    </lineage>
</organism>
<gene>
    <name evidence="1" type="ORF">JSE7799_02402</name>
</gene>
<proteinExistence type="predicted"/>
<reference evidence="1 2" key="1">
    <citation type="submission" date="2015-09" db="EMBL/GenBank/DDBJ databases">
        <authorList>
            <person name="Jackson K.R."/>
            <person name="Lunt B.L."/>
            <person name="Fisher J.N.B."/>
            <person name="Gardner A.V."/>
            <person name="Bailey M.E."/>
            <person name="Deus L.M."/>
            <person name="Earl A.S."/>
            <person name="Gibby P.D."/>
            <person name="Hartmann K.A."/>
            <person name="Liu J.E."/>
            <person name="Manci A.M."/>
            <person name="Nielsen D.A."/>
            <person name="Solomon M.B."/>
            <person name="Breakwell D.P."/>
            <person name="Burnett S.H."/>
            <person name="Grose J.H."/>
        </authorList>
    </citation>
    <scope>NUCLEOTIDE SEQUENCE [LARGE SCALE GENOMIC DNA]</scope>
    <source>
        <strain evidence="1 2">CECT 7799</strain>
    </source>
</reference>